<dbReference type="PATRIC" id="fig|997887.3.peg.998"/>
<keyword evidence="2" id="KW-1185">Reference proteome</keyword>
<protein>
    <recommendedName>
        <fullName evidence="3">Protein SirB1 N-terminal domain-containing protein</fullName>
    </recommendedName>
</protein>
<evidence type="ECO:0008006" key="3">
    <source>
        <dbReference type="Google" id="ProtNLM"/>
    </source>
</evidence>
<gene>
    <name evidence="1" type="ORF">HMPREF1071_00958</name>
</gene>
<organism evidence="1 2">
    <name type="scientific">Bacteroides salyersiae CL02T12C01</name>
    <dbReference type="NCBI Taxonomy" id="997887"/>
    <lineage>
        <taxon>Bacteria</taxon>
        <taxon>Pseudomonadati</taxon>
        <taxon>Bacteroidota</taxon>
        <taxon>Bacteroidia</taxon>
        <taxon>Bacteroidales</taxon>
        <taxon>Bacteroidaceae</taxon>
        <taxon>Bacteroides</taxon>
    </lineage>
</organism>
<dbReference type="HOGENOM" id="CLU_050008_0_0_10"/>
<dbReference type="EMBL" id="AGXV01000011">
    <property type="protein sequence ID" value="EIY68226.1"/>
    <property type="molecule type" value="Genomic_DNA"/>
</dbReference>
<dbReference type="Proteomes" id="UP000005150">
    <property type="component" value="Unassembled WGS sequence"/>
</dbReference>
<comment type="caution">
    <text evidence="1">The sequence shown here is derived from an EMBL/GenBank/DDBJ whole genome shotgun (WGS) entry which is preliminary data.</text>
</comment>
<evidence type="ECO:0000313" key="2">
    <source>
        <dbReference type="Proteomes" id="UP000005150"/>
    </source>
</evidence>
<sequence length="444" mass="51595">MIKVVLHKIIYWSIILITILRASSLFSQVPVISIPQPAEIGRFDNFRQTSPQKPSGISSSRDALIQRQNEAIMREVKENERRRAAINRQYAIQKYMKSNSIPLPDFSPTPGSECFQSAREEILEMLEGKKEMSLKRAVFVTENAFFGNKMKYEEFDAAIQNLKHICLLKMQEEKLDKNDGLAKLMMIFRILSEVIEVKEPGSEKTIIHHPMKYDFEDYRADINTSNYMVSKLLAKNTGQCHSMPLLFLILAEELETEAFWCFSPSHSFIKFQDKQNRWYNIELTQGAVVTDNFYMNSGFIKSKAIQTGIYLNPRTMKQTIAHMLNDLSAYYISRYGYDHFIEENSNLVLRYSPSDLTAYQHYANICTVQAQYVIDACGRPPKEQLPEYPQAHRLFKKMLQSYEKIDSLGYEEMPAEIYHNWLKQVDKAKTLPENQPSPIIQIKK</sequence>
<proteinExistence type="predicted"/>
<evidence type="ECO:0000313" key="1">
    <source>
        <dbReference type="EMBL" id="EIY68226.1"/>
    </source>
</evidence>
<dbReference type="OrthoDB" id="1041391at2"/>
<name>I9TG59_9BACE</name>
<reference evidence="1 2" key="1">
    <citation type="submission" date="2012-02" db="EMBL/GenBank/DDBJ databases">
        <title>The Genome Sequence of Bacteroides salyersiae CL02T12C01.</title>
        <authorList>
            <consortium name="The Broad Institute Genome Sequencing Platform"/>
            <person name="Earl A."/>
            <person name="Ward D."/>
            <person name="Feldgarden M."/>
            <person name="Gevers D."/>
            <person name="Zitomersky N.L."/>
            <person name="Coyne M.J."/>
            <person name="Comstock L.E."/>
            <person name="Young S.K."/>
            <person name="Zeng Q."/>
            <person name="Gargeya S."/>
            <person name="Fitzgerald M."/>
            <person name="Haas B."/>
            <person name="Abouelleil A."/>
            <person name="Alvarado L."/>
            <person name="Arachchi H.M."/>
            <person name="Berlin A."/>
            <person name="Chapman S.B."/>
            <person name="Gearin G."/>
            <person name="Goldberg J."/>
            <person name="Griggs A."/>
            <person name="Gujja S."/>
            <person name="Hansen M."/>
            <person name="Heiman D."/>
            <person name="Howarth C."/>
            <person name="Larimer J."/>
            <person name="Lui A."/>
            <person name="MacDonald P.J.P."/>
            <person name="McCowen C."/>
            <person name="Montmayeur A."/>
            <person name="Murphy C."/>
            <person name="Neiman D."/>
            <person name="Pearson M."/>
            <person name="Priest M."/>
            <person name="Roberts A."/>
            <person name="Saif S."/>
            <person name="Shea T."/>
            <person name="Sisk P."/>
            <person name="Stolte C."/>
            <person name="Sykes S."/>
            <person name="Wortman J."/>
            <person name="Nusbaum C."/>
            <person name="Birren B."/>
        </authorList>
    </citation>
    <scope>NUCLEOTIDE SEQUENCE [LARGE SCALE GENOMIC DNA]</scope>
    <source>
        <strain evidence="1 2">CL02T12C01</strain>
    </source>
</reference>
<accession>I9TG59</accession>
<dbReference type="AlphaFoldDB" id="I9TG59"/>